<protein>
    <submittedName>
        <fullName evidence="1">Retroelement pol polyprotein</fullName>
    </submittedName>
</protein>
<dbReference type="CDD" id="cd09272">
    <property type="entry name" value="RNase_HI_RT_Ty1"/>
    <property type="match status" value="1"/>
</dbReference>
<dbReference type="InParanoid" id="M1AKZ9"/>
<dbReference type="InterPro" id="IPR043502">
    <property type="entry name" value="DNA/RNA_pol_sf"/>
</dbReference>
<evidence type="ECO:0000313" key="1">
    <source>
        <dbReference type="EnsemblPlants" id="PGSC0003DMT400025099"/>
    </source>
</evidence>
<sequence>MSHWISALRVIKYIKLEPRRGLLMSSDSKPHLTGYCDADWAACPNTRRSVIGFVLKYGYSLISWKSKKQNTVSRSSAEAEYRSMASLTAEVVWIASLYKELRVKLIEPASIYCDSKVAIQIAANPVFHERTKHIEIDCHFIREKIKKGLIQTNYVNTKDQQANLLTKAHGRSQHEFLLDKLGVLNLFSTSNLRGSIGID</sequence>
<name>M1AKZ9_SOLTU</name>
<dbReference type="PANTHER" id="PTHR11439:SF499">
    <property type="entry name" value="PPC DOMAIN-CONTAINING PROTEIN"/>
    <property type="match status" value="1"/>
</dbReference>
<dbReference type="Proteomes" id="UP000011115">
    <property type="component" value="Unassembled WGS sequence"/>
</dbReference>
<dbReference type="SUPFAM" id="SSF56672">
    <property type="entry name" value="DNA/RNA polymerases"/>
    <property type="match status" value="1"/>
</dbReference>
<reference evidence="2" key="1">
    <citation type="journal article" date="2011" name="Nature">
        <title>Genome sequence and analysis of the tuber crop potato.</title>
        <authorList>
            <consortium name="The Potato Genome Sequencing Consortium"/>
        </authorList>
    </citation>
    <scope>NUCLEOTIDE SEQUENCE [LARGE SCALE GENOMIC DNA]</scope>
    <source>
        <strain evidence="2">cv. DM1-3 516 R44</strain>
    </source>
</reference>
<dbReference type="PaxDb" id="4113-PGSC0003DMT400025099"/>
<evidence type="ECO:0000313" key="2">
    <source>
        <dbReference type="Proteomes" id="UP000011115"/>
    </source>
</evidence>
<dbReference type="EnsemblPlants" id="PGSC0003DMT400025099">
    <property type="protein sequence ID" value="PGSC0003DMT400025099"/>
    <property type="gene ID" value="PGSC0003DMG400009694"/>
</dbReference>
<accession>M1AKZ9</accession>
<organism evidence="1 2">
    <name type="scientific">Solanum tuberosum</name>
    <name type="common">Potato</name>
    <dbReference type="NCBI Taxonomy" id="4113"/>
    <lineage>
        <taxon>Eukaryota</taxon>
        <taxon>Viridiplantae</taxon>
        <taxon>Streptophyta</taxon>
        <taxon>Embryophyta</taxon>
        <taxon>Tracheophyta</taxon>
        <taxon>Spermatophyta</taxon>
        <taxon>Magnoliopsida</taxon>
        <taxon>eudicotyledons</taxon>
        <taxon>Gunneridae</taxon>
        <taxon>Pentapetalae</taxon>
        <taxon>asterids</taxon>
        <taxon>lamiids</taxon>
        <taxon>Solanales</taxon>
        <taxon>Solanaceae</taxon>
        <taxon>Solanoideae</taxon>
        <taxon>Solaneae</taxon>
        <taxon>Solanum</taxon>
    </lineage>
</organism>
<dbReference type="AlphaFoldDB" id="M1AKZ9"/>
<dbReference type="OMA" id="SHWISAL"/>
<dbReference type="eggNOG" id="KOG0017">
    <property type="taxonomic scope" value="Eukaryota"/>
</dbReference>
<proteinExistence type="predicted"/>
<dbReference type="PANTHER" id="PTHR11439">
    <property type="entry name" value="GAG-POL-RELATED RETROTRANSPOSON"/>
    <property type="match status" value="1"/>
</dbReference>
<reference evidence="1" key="2">
    <citation type="submission" date="2015-06" db="UniProtKB">
        <authorList>
            <consortium name="EnsemblPlants"/>
        </authorList>
    </citation>
    <scope>IDENTIFICATION</scope>
    <source>
        <strain evidence="1">DM1-3 516 R44</strain>
    </source>
</reference>
<dbReference type="STRING" id="4113.M1AKZ9"/>
<dbReference type="Gramene" id="PGSC0003DMT400025099">
    <property type="protein sequence ID" value="PGSC0003DMT400025099"/>
    <property type="gene ID" value="PGSC0003DMG400009694"/>
</dbReference>
<dbReference type="HOGENOM" id="CLU_001650_6_2_1"/>
<keyword evidence="2" id="KW-1185">Reference proteome</keyword>